<keyword evidence="1 2" id="KW-0732">Signal</keyword>
<name>A0ABU7RMR4_9ACTN</name>
<accession>A0ABU7RMR4</accession>
<feature type="signal peptide" evidence="2">
    <location>
        <begin position="1"/>
        <end position="26"/>
    </location>
</feature>
<organism evidence="3 4">
    <name type="scientific">Plantactinospora sonchi</name>
    <dbReference type="NCBI Taxonomy" id="1544735"/>
    <lineage>
        <taxon>Bacteria</taxon>
        <taxon>Bacillati</taxon>
        <taxon>Actinomycetota</taxon>
        <taxon>Actinomycetes</taxon>
        <taxon>Micromonosporales</taxon>
        <taxon>Micromonosporaceae</taxon>
        <taxon>Plantactinospora</taxon>
    </lineage>
</organism>
<dbReference type="InterPro" id="IPR013517">
    <property type="entry name" value="FG-GAP"/>
</dbReference>
<dbReference type="SUPFAM" id="SSF69318">
    <property type="entry name" value="Integrin alpha N-terminal domain"/>
    <property type="match status" value="1"/>
</dbReference>
<dbReference type="InterPro" id="IPR028994">
    <property type="entry name" value="Integrin_alpha_N"/>
</dbReference>
<keyword evidence="4" id="KW-1185">Reference proteome</keyword>
<protein>
    <submittedName>
        <fullName evidence="3">FG-GAP-like repeat-containing protein</fullName>
    </submittedName>
</protein>
<sequence>MWARRLAAVTVTVTVALVATTVPVRAGGPDEPIVADVNGDGVADRNTLSHLSGPNQCGILVELGLPGGGYAPAESYPYLSALYCPDMGVGLDLDGDAAEELAITWFSGPPPSVDHTLLVLDGFAVSAGFDTIFQPSYIGTADFNGDGRQDVYEWTDQGDGFTTYLNTGTGALTPGPVRYCSGRPEFQLADFDADTAMDVVIGYFEGCGSYFTGVVVVLDDGTVVDLQGDVNGDDQWTVEALDVNGDGHLDVRTTSTMTGVQHVFLGTGTGAFHRSPTAILDNFRVSGLRATNLAVRANDYATGRARLSIVTSPAHGSVQITSAGTIIYRPNPNARAAADRFVYRLTEQGRASNAAVSLRLAR</sequence>
<evidence type="ECO:0000313" key="3">
    <source>
        <dbReference type="EMBL" id="MEE6257776.1"/>
    </source>
</evidence>
<reference evidence="3 4" key="1">
    <citation type="submission" date="2024-01" db="EMBL/GenBank/DDBJ databases">
        <title>Genome insights into Plantactinospora sonchi sp. nov.</title>
        <authorList>
            <person name="Wang L."/>
        </authorList>
    </citation>
    <scope>NUCLEOTIDE SEQUENCE [LARGE SCALE GENOMIC DNA]</scope>
    <source>
        <strain evidence="3 4">NEAU-QY2</strain>
    </source>
</reference>
<dbReference type="Pfam" id="PF13517">
    <property type="entry name" value="FG-GAP_3"/>
    <property type="match status" value="1"/>
</dbReference>
<evidence type="ECO:0000256" key="1">
    <source>
        <dbReference type="ARBA" id="ARBA00022729"/>
    </source>
</evidence>
<comment type="caution">
    <text evidence="3">The sequence shown here is derived from an EMBL/GenBank/DDBJ whole genome shotgun (WGS) entry which is preliminary data.</text>
</comment>
<proteinExistence type="predicted"/>
<dbReference type="Proteomes" id="UP001332243">
    <property type="component" value="Unassembled WGS sequence"/>
</dbReference>
<gene>
    <name evidence="3" type="ORF">V1633_04625</name>
</gene>
<dbReference type="Pfam" id="PF17963">
    <property type="entry name" value="Big_9"/>
    <property type="match status" value="1"/>
</dbReference>
<dbReference type="Gene3D" id="2.60.40.3440">
    <property type="match status" value="1"/>
</dbReference>
<dbReference type="PANTHER" id="PTHR46580:SF4">
    <property type="entry name" value="ATP_GTP-BINDING PROTEIN"/>
    <property type="match status" value="1"/>
</dbReference>
<dbReference type="RefSeq" id="WP_331212890.1">
    <property type="nucleotide sequence ID" value="NZ_JAZGQK010000003.1"/>
</dbReference>
<evidence type="ECO:0000256" key="2">
    <source>
        <dbReference type="SAM" id="SignalP"/>
    </source>
</evidence>
<dbReference type="PANTHER" id="PTHR46580">
    <property type="entry name" value="SENSOR KINASE-RELATED"/>
    <property type="match status" value="1"/>
</dbReference>
<dbReference type="EMBL" id="JAZGQK010000003">
    <property type="protein sequence ID" value="MEE6257776.1"/>
    <property type="molecule type" value="Genomic_DNA"/>
</dbReference>
<evidence type="ECO:0000313" key="4">
    <source>
        <dbReference type="Proteomes" id="UP001332243"/>
    </source>
</evidence>
<feature type="chain" id="PRO_5047181285" evidence="2">
    <location>
        <begin position="27"/>
        <end position="362"/>
    </location>
</feature>